<reference evidence="3" key="1">
    <citation type="submission" date="2016-04" db="EMBL/GenBank/DDBJ databases">
        <authorList>
            <person name="Chen L."/>
            <person name="Zhuang W."/>
            <person name="Wang G."/>
        </authorList>
    </citation>
    <scope>NUCLEOTIDE SEQUENCE [LARGE SCALE GENOMIC DNA]</scope>
    <source>
        <strain evidence="3">17621</strain>
    </source>
</reference>
<gene>
    <name evidence="2" type="ORF">A4H97_20365</name>
</gene>
<dbReference type="PROSITE" id="PS51257">
    <property type="entry name" value="PROKAR_LIPOPROTEIN"/>
    <property type="match status" value="1"/>
</dbReference>
<dbReference type="EMBL" id="LVXG01000002">
    <property type="protein sequence ID" value="OQP55944.1"/>
    <property type="molecule type" value="Genomic_DNA"/>
</dbReference>
<dbReference type="Pfam" id="PF12888">
    <property type="entry name" value="Lipid_bd"/>
    <property type="match status" value="1"/>
</dbReference>
<sequence length="156" mass="17367">MRYIIILIFFVAALLTACSKTEDPGTTTAVKVANEWWVNYKTGDSTVKITTYNTASNPDSIWVNSLDTVGNGYRFACKVKIDMNSLEFSAQNSQNISVHKTNAITITNGKILPNVGHSRTNNPTDSIYLEVQYSDEPGVTYKIAGHARTMWDTDDY</sequence>
<keyword evidence="1" id="KW-0732">Signal</keyword>
<feature type="signal peptide" evidence="1">
    <location>
        <begin position="1"/>
        <end position="19"/>
    </location>
</feature>
<keyword evidence="3" id="KW-1185">Reference proteome</keyword>
<accession>A0A1V9FC42</accession>
<dbReference type="InterPro" id="IPR038668">
    <property type="entry name" value="Lipid-bd_sf"/>
</dbReference>
<dbReference type="Gene3D" id="2.40.128.220">
    <property type="match status" value="1"/>
</dbReference>
<proteinExistence type="predicted"/>
<dbReference type="AlphaFoldDB" id="A0A1V9FC42"/>
<dbReference type="STRING" id="354355.SAMN05660816_05001"/>
<name>A0A1V9FC42_9BACT</name>
<feature type="chain" id="PRO_5010723409" description="Lipid-binding hydrolase" evidence="1">
    <location>
        <begin position="20"/>
        <end position="156"/>
    </location>
</feature>
<evidence type="ECO:0000256" key="1">
    <source>
        <dbReference type="SAM" id="SignalP"/>
    </source>
</evidence>
<dbReference type="OrthoDB" id="851990at2"/>
<protein>
    <recommendedName>
        <fullName evidence="4">Lipid-binding hydrolase</fullName>
    </recommendedName>
</protein>
<dbReference type="InterPro" id="IPR024404">
    <property type="entry name" value="Lipid-bd_put"/>
</dbReference>
<dbReference type="RefSeq" id="WP_081197150.1">
    <property type="nucleotide sequence ID" value="NZ_FOCZ01000010.1"/>
</dbReference>
<evidence type="ECO:0000313" key="2">
    <source>
        <dbReference type="EMBL" id="OQP55944.1"/>
    </source>
</evidence>
<organism evidence="2 3">
    <name type="scientific">Niastella yeongjuensis</name>
    <dbReference type="NCBI Taxonomy" id="354355"/>
    <lineage>
        <taxon>Bacteria</taxon>
        <taxon>Pseudomonadati</taxon>
        <taxon>Bacteroidota</taxon>
        <taxon>Chitinophagia</taxon>
        <taxon>Chitinophagales</taxon>
        <taxon>Chitinophagaceae</taxon>
        <taxon>Niastella</taxon>
    </lineage>
</organism>
<evidence type="ECO:0000313" key="3">
    <source>
        <dbReference type="Proteomes" id="UP000192610"/>
    </source>
</evidence>
<evidence type="ECO:0008006" key="4">
    <source>
        <dbReference type="Google" id="ProtNLM"/>
    </source>
</evidence>
<comment type="caution">
    <text evidence="2">The sequence shown here is derived from an EMBL/GenBank/DDBJ whole genome shotgun (WGS) entry which is preliminary data.</text>
</comment>
<dbReference type="Proteomes" id="UP000192610">
    <property type="component" value="Unassembled WGS sequence"/>
</dbReference>